<dbReference type="EMBL" id="BK059154">
    <property type="protein sequence ID" value="DAE92732.1"/>
    <property type="molecule type" value="Genomic_DNA"/>
</dbReference>
<name>A0A8S5RUA0_9CAUD</name>
<organism evidence="1">
    <name type="scientific">Siphoviridae sp. gcode 4</name>
    <dbReference type="NCBI Taxonomy" id="2838368"/>
    <lineage>
        <taxon>Viruses</taxon>
        <taxon>Duplodnaviria</taxon>
        <taxon>Heunggongvirae</taxon>
        <taxon>Uroviricota</taxon>
        <taxon>Caudoviricetes</taxon>
    </lineage>
</organism>
<sequence>MKARVKNFDVEVEPMTKYEFYDRIKKIQLQHPENKWVKGYYINWNGYEFWLMEENFNKLYEIIEC</sequence>
<reference evidence="1" key="1">
    <citation type="journal article" date="2021" name="Proc. Natl. Acad. Sci. U.S.A.">
        <title>A Catalog of Tens of Thousands of Viruses from Human Metagenomes Reveals Hidden Associations with Chronic Diseases.</title>
        <authorList>
            <person name="Tisza M.J."/>
            <person name="Buck C.B."/>
        </authorList>
    </citation>
    <scope>NUCLEOTIDE SEQUENCE</scope>
    <source>
        <strain evidence="1">Ctw1L9</strain>
    </source>
</reference>
<accession>A0A8S5RUA0</accession>
<evidence type="ECO:0000313" key="1">
    <source>
        <dbReference type="EMBL" id="DAE92732.1"/>
    </source>
</evidence>
<protein>
    <submittedName>
        <fullName evidence="1">Uncharacterized protein</fullName>
    </submittedName>
</protein>
<proteinExistence type="predicted"/>